<dbReference type="AlphaFoldDB" id="A0AAV2TPS0"/>
<dbReference type="Pfam" id="PF00017">
    <property type="entry name" value="SH2"/>
    <property type="match status" value="1"/>
</dbReference>
<dbReference type="SUPFAM" id="SSF55550">
    <property type="entry name" value="SH2 domain"/>
    <property type="match status" value="1"/>
</dbReference>
<evidence type="ECO:0000259" key="6">
    <source>
        <dbReference type="PROSITE" id="PS50002"/>
    </source>
</evidence>
<dbReference type="Pfam" id="PF07653">
    <property type="entry name" value="SH3_2"/>
    <property type="match status" value="1"/>
</dbReference>
<dbReference type="SMART" id="SM00252">
    <property type="entry name" value="SH2"/>
    <property type="match status" value="1"/>
</dbReference>
<evidence type="ECO:0008006" key="9">
    <source>
        <dbReference type="Google" id="ProtNLM"/>
    </source>
</evidence>
<dbReference type="PRINTS" id="PR00452">
    <property type="entry name" value="SH3DOMAIN"/>
</dbReference>
<dbReference type="GO" id="GO:0005737">
    <property type="term" value="C:cytoplasm"/>
    <property type="evidence" value="ECO:0007669"/>
    <property type="project" value="TreeGrafter"/>
</dbReference>
<feature type="domain" description="SH3" evidence="6">
    <location>
        <begin position="227"/>
        <end position="291"/>
    </location>
</feature>
<evidence type="ECO:0000259" key="5">
    <source>
        <dbReference type="PROSITE" id="PS50001"/>
    </source>
</evidence>
<organism evidence="7 8">
    <name type="scientific">Calicophoron daubneyi</name>
    <name type="common">Rumen fluke</name>
    <name type="synonym">Paramphistomum daubneyi</name>
    <dbReference type="NCBI Taxonomy" id="300641"/>
    <lineage>
        <taxon>Eukaryota</taxon>
        <taxon>Metazoa</taxon>
        <taxon>Spiralia</taxon>
        <taxon>Lophotrochozoa</taxon>
        <taxon>Platyhelminthes</taxon>
        <taxon>Trematoda</taxon>
        <taxon>Digenea</taxon>
        <taxon>Plagiorchiida</taxon>
        <taxon>Pronocephalata</taxon>
        <taxon>Paramphistomoidea</taxon>
        <taxon>Paramphistomidae</taxon>
        <taxon>Calicophoron</taxon>
    </lineage>
</organism>
<dbReference type="Gene3D" id="2.30.30.40">
    <property type="entry name" value="SH3 Domains"/>
    <property type="match status" value="3"/>
</dbReference>
<reference evidence="7" key="1">
    <citation type="submission" date="2024-06" db="EMBL/GenBank/DDBJ databases">
        <authorList>
            <person name="Liu X."/>
            <person name="Lenzi L."/>
            <person name="Haldenby T S."/>
            <person name="Uol C."/>
        </authorList>
    </citation>
    <scope>NUCLEOTIDE SEQUENCE</scope>
</reference>
<evidence type="ECO:0000313" key="7">
    <source>
        <dbReference type="EMBL" id="CAL5139355.1"/>
    </source>
</evidence>
<evidence type="ECO:0000256" key="2">
    <source>
        <dbReference type="ARBA" id="ARBA00022999"/>
    </source>
</evidence>
<dbReference type="GO" id="GO:0030971">
    <property type="term" value="F:receptor tyrosine kinase binding"/>
    <property type="evidence" value="ECO:0007669"/>
    <property type="project" value="TreeGrafter"/>
</dbReference>
<name>A0AAV2TPS0_CALDB</name>
<dbReference type="Pfam" id="PF14604">
    <property type="entry name" value="SH3_9"/>
    <property type="match status" value="1"/>
</dbReference>
<accession>A0AAV2TPS0</accession>
<keyword evidence="1 4" id="KW-0728">SH3 domain</keyword>
<dbReference type="InterPro" id="IPR051184">
    <property type="entry name" value="Tyrosine-phos_adapter"/>
</dbReference>
<keyword evidence="2 3" id="KW-0727">SH2 domain</keyword>
<dbReference type="GO" id="GO:0035591">
    <property type="term" value="F:signaling adaptor activity"/>
    <property type="evidence" value="ECO:0007669"/>
    <property type="project" value="TreeGrafter"/>
</dbReference>
<evidence type="ECO:0000313" key="8">
    <source>
        <dbReference type="Proteomes" id="UP001497525"/>
    </source>
</evidence>
<dbReference type="InterPro" id="IPR001452">
    <property type="entry name" value="SH3_domain"/>
</dbReference>
<dbReference type="PANTHER" id="PTHR19969">
    <property type="entry name" value="SH2-SH3 ADAPTOR PROTEIN-RELATED"/>
    <property type="match status" value="1"/>
</dbReference>
<dbReference type="SUPFAM" id="SSF50044">
    <property type="entry name" value="SH3-domain"/>
    <property type="match status" value="3"/>
</dbReference>
<dbReference type="InterPro" id="IPR036028">
    <property type="entry name" value="SH3-like_dom_sf"/>
</dbReference>
<feature type="domain" description="SH3" evidence="6">
    <location>
        <begin position="4"/>
        <end position="63"/>
    </location>
</feature>
<evidence type="ECO:0000256" key="4">
    <source>
        <dbReference type="PROSITE-ProRule" id="PRU00192"/>
    </source>
</evidence>
<dbReference type="PROSITE" id="PS50002">
    <property type="entry name" value="SH3"/>
    <property type="match status" value="3"/>
</dbReference>
<proteinExistence type="predicted"/>
<dbReference type="PROSITE" id="PS50001">
    <property type="entry name" value="SH2"/>
    <property type="match status" value="1"/>
</dbReference>
<protein>
    <recommendedName>
        <fullName evidence="9">SH3 domain-containing protein</fullName>
    </recommendedName>
</protein>
<dbReference type="GO" id="GO:0048013">
    <property type="term" value="P:ephrin receptor signaling pathway"/>
    <property type="evidence" value="ECO:0007669"/>
    <property type="project" value="TreeGrafter"/>
</dbReference>
<feature type="domain" description="SH2" evidence="5">
    <location>
        <begin position="464"/>
        <end position="557"/>
    </location>
</feature>
<dbReference type="PANTHER" id="PTHR19969:SF14">
    <property type="entry name" value="DREADLOCKS, ISOFORM B"/>
    <property type="match status" value="1"/>
</dbReference>
<dbReference type="GO" id="GO:0016477">
    <property type="term" value="P:cell migration"/>
    <property type="evidence" value="ECO:0007669"/>
    <property type="project" value="TreeGrafter"/>
</dbReference>
<dbReference type="InterPro" id="IPR000980">
    <property type="entry name" value="SH2"/>
</dbReference>
<dbReference type="PRINTS" id="PR00401">
    <property type="entry name" value="SH2DOMAIN"/>
</dbReference>
<dbReference type="Proteomes" id="UP001497525">
    <property type="component" value="Unassembled WGS sequence"/>
</dbReference>
<dbReference type="SMART" id="SM00326">
    <property type="entry name" value="SH3"/>
    <property type="match status" value="3"/>
</dbReference>
<sequence length="626" mass="69818">MAKSGGDMLVAKYDFYATESSELTITEGETLILIDASFQWWKVKNAAGQIGYVPSNYVKPAKNNIFASLRNTFKKHKNNIYSTLSKRSSSAPSEQRKTEVARGLDLTRGAQGTSKATDSTLRLQKGISLLDTNGLNAYSIDGLNSVAPLPRNIPCRVYTPVDDSVYGRNSDASIAVTSGTNQNIRPDGFPEFPSRNSPTHQSDRVYAPPVGLIPDSLARAQTPDPSRVAEVCLVVLPYTAKLSDELNLEPGQRIRVIKRSEDGWWYGNLMNANGTVACGWFPSNLVVMASPRTLYRNPNRTAITRPCNPESDLVFNSRNRMLSSLTPQPCTTTDMNYLRRPLPEISEHPTSLPLGMWAKVMYPYIRNEPNQLSVNMNEVIEVIGKPSPNWWQCRNHNGEVGLVPRNYLMPISGNYAIPVRREEHTPLLRSLPHNTNDLFIDGESIRLFYAKRSVLAVSMAPQPWFWGTVTRAQSENMLGLFAYPGEFLVRESESRPRDLTISIRTMNKVRNFQIHLDGGQFQIGRKIFPSMPLLIMYYHTHLIFNSGHEQISLSRPFTHPGLSNFSGTSVGPATPSVPSPLLGPVTDETSSTVARNDSLLYAAAFQNYDNSFDPPAWPSISRGPYR</sequence>
<evidence type="ECO:0000256" key="3">
    <source>
        <dbReference type="PROSITE-ProRule" id="PRU00191"/>
    </source>
</evidence>
<evidence type="ECO:0000256" key="1">
    <source>
        <dbReference type="ARBA" id="ARBA00022443"/>
    </source>
</evidence>
<feature type="domain" description="SH3" evidence="6">
    <location>
        <begin position="353"/>
        <end position="413"/>
    </location>
</feature>
<comment type="caution">
    <text evidence="7">The sequence shown here is derived from an EMBL/GenBank/DDBJ whole genome shotgun (WGS) entry which is preliminary data.</text>
</comment>
<dbReference type="InterPro" id="IPR036860">
    <property type="entry name" value="SH2_dom_sf"/>
</dbReference>
<gene>
    <name evidence="7" type="ORF">CDAUBV1_LOCUS14384</name>
</gene>
<dbReference type="Pfam" id="PF00018">
    <property type="entry name" value="SH3_1"/>
    <property type="match status" value="1"/>
</dbReference>
<dbReference type="EMBL" id="CAXLJL010000600">
    <property type="protein sequence ID" value="CAL5139355.1"/>
    <property type="molecule type" value="Genomic_DNA"/>
</dbReference>
<dbReference type="Gene3D" id="3.30.505.10">
    <property type="entry name" value="SH2 domain"/>
    <property type="match status" value="1"/>
</dbReference>